<dbReference type="OrthoDB" id="5085612at2759"/>
<evidence type="ECO:0000313" key="1">
    <source>
        <dbReference type="EMBL" id="RMJ04667.1"/>
    </source>
</evidence>
<comment type="caution">
    <text evidence="1">The sequence shown here is derived from an EMBL/GenBank/DDBJ whole genome shotgun (WGS) entry which is preliminary data.</text>
</comment>
<accession>A0A3M2RH64</accession>
<dbReference type="EMBL" id="NKUJ01000480">
    <property type="protein sequence ID" value="RMJ04667.1"/>
    <property type="molecule type" value="Genomic_DNA"/>
</dbReference>
<dbReference type="Proteomes" id="UP000277212">
    <property type="component" value="Unassembled WGS sequence"/>
</dbReference>
<gene>
    <name evidence="1" type="ORF">CDV36_014664</name>
</gene>
<name>A0A3M2RH64_9HYPO</name>
<keyword evidence="2" id="KW-1185">Reference proteome</keyword>
<organism evidence="1 2">
    <name type="scientific">Fusarium kuroshium</name>
    <dbReference type="NCBI Taxonomy" id="2010991"/>
    <lineage>
        <taxon>Eukaryota</taxon>
        <taxon>Fungi</taxon>
        <taxon>Dikarya</taxon>
        <taxon>Ascomycota</taxon>
        <taxon>Pezizomycotina</taxon>
        <taxon>Sordariomycetes</taxon>
        <taxon>Hypocreomycetidae</taxon>
        <taxon>Hypocreales</taxon>
        <taxon>Nectriaceae</taxon>
        <taxon>Fusarium</taxon>
        <taxon>Fusarium solani species complex</taxon>
    </lineage>
</organism>
<dbReference type="AlphaFoldDB" id="A0A3M2RH64"/>
<reference evidence="1 2" key="1">
    <citation type="submission" date="2017-06" db="EMBL/GenBank/DDBJ databases">
        <title>Comparative genomic analysis of Ambrosia Fusariam Clade fungi.</title>
        <authorList>
            <person name="Stajich J.E."/>
            <person name="Carrillo J."/>
            <person name="Kijimoto T."/>
            <person name="Eskalen A."/>
            <person name="O'Donnell K."/>
            <person name="Kasson M."/>
        </authorList>
    </citation>
    <scope>NUCLEOTIDE SEQUENCE [LARGE SCALE GENOMIC DNA]</scope>
    <source>
        <strain evidence="1">UCR3666</strain>
    </source>
</reference>
<evidence type="ECO:0000313" key="2">
    <source>
        <dbReference type="Proteomes" id="UP000277212"/>
    </source>
</evidence>
<proteinExistence type="predicted"/>
<sequence>MGRFQTSSSYKNYLGKTVISRPEGWLLPQLDLDQNNQVYMAPGEVYCRFRDADGHLCSHDVRFSRRAYLIRHYKKAHGLSVVSNVTNATSIKGRALVAGWYKELMDGLQPSWRAKDQRDEDVWAAYRDLPKH</sequence>
<protein>
    <submittedName>
        <fullName evidence="1">Uncharacterized protein</fullName>
    </submittedName>
</protein>